<dbReference type="SUPFAM" id="SSF55811">
    <property type="entry name" value="Nudix"/>
    <property type="match status" value="1"/>
</dbReference>
<feature type="domain" description="Nudix hydrolase" evidence="4">
    <location>
        <begin position="3"/>
        <end position="140"/>
    </location>
</feature>
<dbReference type="CDD" id="cd07040">
    <property type="entry name" value="HP"/>
    <property type="match status" value="1"/>
</dbReference>
<proteinExistence type="inferred from homology"/>
<evidence type="ECO:0000259" key="4">
    <source>
        <dbReference type="PROSITE" id="PS51462"/>
    </source>
</evidence>
<evidence type="ECO:0000256" key="3">
    <source>
        <dbReference type="RuleBase" id="RU003476"/>
    </source>
</evidence>
<evidence type="ECO:0000313" key="6">
    <source>
        <dbReference type="Proteomes" id="UP000705983"/>
    </source>
</evidence>
<dbReference type="PROSITE" id="PS51462">
    <property type="entry name" value="NUDIX"/>
    <property type="match status" value="1"/>
</dbReference>
<evidence type="ECO:0000256" key="1">
    <source>
        <dbReference type="ARBA" id="ARBA00005582"/>
    </source>
</evidence>
<name>A0ABS2TH39_9ACTO</name>
<dbReference type="InterPro" id="IPR020084">
    <property type="entry name" value="NUDIX_hydrolase_CS"/>
</dbReference>
<gene>
    <name evidence="5" type="ORF">JVW63_08150</name>
</gene>
<dbReference type="Pfam" id="PF00300">
    <property type="entry name" value="His_Phos_1"/>
    <property type="match status" value="1"/>
</dbReference>
<dbReference type="InterPro" id="IPR029033">
    <property type="entry name" value="His_PPase_superfam"/>
</dbReference>
<organism evidence="5 6">
    <name type="scientific">Flaviflexus equikiangi</name>
    <dbReference type="NCBI Taxonomy" id="2758573"/>
    <lineage>
        <taxon>Bacteria</taxon>
        <taxon>Bacillati</taxon>
        <taxon>Actinomycetota</taxon>
        <taxon>Actinomycetes</taxon>
        <taxon>Actinomycetales</taxon>
        <taxon>Actinomycetaceae</taxon>
        <taxon>Flaviflexus</taxon>
    </lineage>
</organism>
<sequence>MRSDVLAAGALVWRRRGRDVEVLLVHRPRYDDWSIPKGKLHNGEDVQVAAVREVEEETGVAISLGQPLGKVAYRLGDGRKKITHYWVGCPLSTDSAVYRVRPAVSPAKRSEIDDVRWVSSKKAFGMLSQESDRDLLGKLMDQHADDKLSTWTLLVVRHSRAMKRSAWKGGKGPEETRPLTAVGAKHAKELIPLLSSYGVTRVVSSPWERCMATMRPFAKAVGVEIEERDELTESAHEKKPRPVYRLIDQLLRKNDSAVAVCAHRPTLPTIVEAFQNRAPHAITKQVPTTDPWLKTGEVLIAHVSQRKGHKAHIVALEKVRPSVLT</sequence>
<comment type="caution">
    <text evidence="5">The sequence shown here is derived from an EMBL/GenBank/DDBJ whole genome shotgun (WGS) entry which is preliminary data.</text>
</comment>
<dbReference type="PANTHER" id="PTHR21340:SF0">
    <property type="entry name" value="BIS(5'-NUCLEOSYL)-TETRAPHOSPHATASE [ASYMMETRICAL]"/>
    <property type="match status" value="1"/>
</dbReference>
<dbReference type="Gene3D" id="3.90.79.10">
    <property type="entry name" value="Nucleoside Triphosphate Pyrophosphohydrolase"/>
    <property type="match status" value="1"/>
</dbReference>
<keyword evidence="6" id="KW-1185">Reference proteome</keyword>
<dbReference type="SUPFAM" id="SSF53254">
    <property type="entry name" value="Phosphoglycerate mutase-like"/>
    <property type="match status" value="1"/>
</dbReference>
<accession>A0ABS2TH39</accession>
<dbReference type="Gene3D" id="3.40.50.1240">
    <property type="entry name" value="Phosphoglycerate mutase-like"/>
    <property type="match status" value="1"/>
</dbReference>
<dbReference type="Proteomes" id="UP000705983">
    <property type="component" value="Unassembled WGS sequence"/>
</dbReference>
<dbReference type="EMBL" id="JAFFJS010000004">
    <property type="protein sequence ID" value="MBM9433668.1"/>
    <property type="molecule type" value="Genomic_DNA"/>
</dbReference>
<dbReference type="PROSITE" id="PS00893">
    <property type="entry name" value="NUDIX_BOX"/>
    <property type="match status" value="1"/>
</dbReference>
<comment type="similarity">
    <text evidence="1 3">Belongs to the Nudix hydrolase family.</text>
</comment>
<reference evidence="6" key="1">
    <citation type="submission" date="2021-02" db="EMBL/GenBank/DDBJ databases">
        <title>Leucobacter sp. CX169.</title>
        <authorList>
            <person name="Cheng Y."/>
        </authorList>
    </citation>
    <scope>NUCLEOTIDE SEQUENCE [LARGE SCALE GENOMIC DNA]</scope>
    <source>
        <strain evidence="6">JY899</strain>
    </source>
</reference>
<dbReference type="RefSeq" id="WP_187996854.1">
    <property type="nucleotide sequence ID" value="NZ_JACEXG010000004.1"/>
</dbReference>
<dbReference type="GO" id="GO:0016787">
    <property type="term" value="F:hydrolase activity"/>
    <property type="evidence" value="ECO:0007669"/>
    <property type="project" value="UniProtKB-KW"/>
</dbReference>
<dbReference type="CDD" id="cd03673">
    <property type="entry name" value="NUDIX_Ap6A_hydrolase"/>
    <property type="match status" value="1"/>
</dbReference>
<dbReference type="PANTHER" id="PTHR21340">
    <property type="entry name" value="DIADENOSINE 5,5-P1,P4-TETRAPHOSPHATE PYROPHOSPHOHYDROLASE MUTT"/>
    <property type="match status" value="1"/>
</dbReference>
<dbReference type="PRINTS" id="PR00502">
    <property type="entry name" value="NUDIXFAMILY"/>
</dbReference>
<dbReference type="InterPro" id="IPR020476">
    <property type="entry name" value="Nudix_hydrolase"/>
</dbReference>
<protein>
    <submittedName>
        <fullName evidence="5">NUDIX hydrolase</fullName>
    </submittedName>
</protein>
<evidence type="ECO:0000256" key="2">
    <source>
        <dbReference type="ARBA" id="ARBA00022801"/>
    </source>
</evidence>
<dbReference type="InterPro" id="IPR015797">
    <property type="entry name" value="NUDIX_hydrolase-like_dom_sf"/>
</dbReference>
<dbReference type="InterPro" id="IPR000086">
    <property type="entry name" value="NUDIX_hydrolase_dom"/>
</dbReference>
<dbReference type="InterPro" id="IPR013078">
    <property type="entry name" value="His_Pase_superF_clade-1"/>
</dbReference>
<dbReference type="InterPro" id="IPR051325">
    <property type="entry name" value="Nudix_hydrolase_domain"/>
</dbReference>
<dbReference type="Pfam" id="PF00293">
    <property type="entry name" value="NUDIX"/>
    <property type="match status" value="1"/>
</dbReference>
<evidence type="ECO:0000313" key="5">
    <source>
        <dbReference type="EMBL" id="MBM9433668.1"/>
    </source>
</evidence>
<dbReference type="SMART" id="SM00855">
    <property type="entry name" value="PGAM"/>
    <property type="match status" value="1"/>
</dbReference>
<keyword evidence="2 3" id="KW-0378">Hydrolase</keyword>